<keyword evidence="4" id="KW-1185">Reference proteome</keyword>
<sequence>MNDNRHDKLEVEHWPSRIGTPPYQPERHNTSKGRTVWFDLSPFEPTFFQVS</sequence>
<dbReference type="AlphaFoldDB" id="A0A084WE49"/>
<protein>
    <submittedName>
        <fullName evidence="2 3">Signal peptidase I</fullName>
    </submittedName>
</protein>
<reference evidence="2 4" key="1">
    <citation type="journal article" date="2014" name="BMC Genomics">
        <title>Genome sequence of Anopheles sinensis provides insight into genetics basis of mosquito competence for malaria parasites.</title>
        <authorList>
            <person name="Zhou D."/>
            <person name="Zhang D."/>
            <person name="Ding G."/>
            <person name="Shi L."/>
            <person name="Hou Q."/>
            <person name="Ye Y."/>
            <person name="Xu Y."/>
            <person name="Zhou H."/>
            <person name="Xiong C."/>
            <person name="Li S."/>
            <person name="Yu J."/>
            <person name="Hong S."/>
            <person name="Yu X."/>
            <person name="Zou P."/>
            <person name="Chen C."/>
            <person name="Chang X."/>
            <person name="Wang W."/>
            <person name="Lv Y."/>
            <person name="Sun Y."/>
            <person name="Ma L."/>
            <person name="Shen B."/>
            <person name="Zhu C."/>
        </authorList>
    </citation>
    <scope>NUCLEOTIDE SEQUENCE [LARGE SCALE GENOMIC DNA]</scope>
</reference>
<feature type="compositionally biased region" description="Basic and acidic residues" evidence="1">
    <location>
        <begin position="1"/>
        <end position="15"/>
    </location>
</feature>
<organism evidence="2">
    <name type="scientific">Anopheles sinensis</name>
    <name type="common">Mosquito</name>
    <dbReference type="NCBI Taxonomy" id="74873"/>
    <lineage>
        <taxon>Eukaryota</taxon>
        <taxon>Metazoa</taxon>
        <taxon>Ecdysozoa</taxon>
        <taxon>Arthropoda</taxon>
        <taxon>Hexapoda</taxon>
        <taxon>Insecta</taxon>
        <taxon>Pterygota</taxon>
        <taxon>Neoptera</taxon>
        <taxon>Endopterygota</taxon>
        <taxon>Diptera</taxon>
        <taxon>Nematocera</taxon>
        <taxon>Culicoidea</taxon>
        <taxon>Culicidae</taxon>
        <taxon>Anophelinae</taxon>
        <taxon>Anopheles</taxon>
    </lineage>
</organism>
<proteinExistence type="predicted"/>
<dbReference type="EMBL" id="KE525341">
    <property type="protein sequence ID" value="KFB48493.1"/>
    <property type="molecule type" value="Genomic_DNA"/>
</dbReference>
<dbReference type="Proteomes" id="UP000030765">
    <property type="component" value="Unassembled WGS sequence"/>
</dbReference>
<name>A0A084WE49_ANOSI</name>
<accession>A0A084WE49</accession>
<reference evidence="3" key="2">
    <citation type="submission" date="2020-05" db="UniProtKB">
        <authorList>
            <consortium name="EnsemblMetazoa"/>
        </authorList>
    </citation>
    <scope>IDENTIFICATION</scope>
</reference>
<dbReference type="VEuPathDB" id="VectorBase:ASIC016886"/>
<gene>
    <name evidence="2" type="ORF">ZHAS_00016886</name>
</gene>
<evidence type="ECO:0000313" key="4">
    <source>
        <dbReference type="Proteomes" id="UP000030765"/>
    </source>
</evidence>
<evidence type="ECO:0000256" key="1">
    <source>
        <dbReference type="SAM" id="MobiDB-lite"/>
    </source>
</evidence>
<dbReference type="EMBL" id="ATLV01023141">
    <property type="status" value="NOT_ANNOTATED_CDS"/>
    <property type="molecule type" value="Genomic_DNA"/>
</dbReference>
<dbReference type="EnsemblMetazoa" id="ASIC016886-RA">
    <property type="protein sequence ID" value="ASIC016886-PA"/>
    <property type="gene ID" value="ASIC016886"/>
</dbReference>
<evidence type="ECO:0000313" key="2">
    <source>
        <dbReference type="EMBL" id="KFB48493.1"/>
    </source>
</evidence>
<evidence type="ECO:0000313" key="3">
    <source>
        <dbReference type="EnsemblMetazoa" id="ASIC016886-PA"/>
    </source>
</evidence>
<feature type="region of interest" description="Disordered" evidence="1">
    <location>
        <begin position="1"/>
        <end position="30"/>
    </location>
</feature>